<keyword evidence="5 6" id="KW-0472">Membrane</keyword>
<feature type="transmembrane region" description="Helical" evidence="6">
    <location>
        <begin position="35"/>
        <end position="58"/>
    </location>
</feature>
<feature type="transmembrane region" description="Helical" evidence="6">
    <location>
        <begin position="349"/>
        <end position="374"/>
    </location>
</feature>
<dbReference type="InterPro" id="IPR036259">
    <property type="entry name" value="MFS_trans_sf"/>
</dbReference>
<feature type="transmembrane region" description="Helical" evidence="6">
    <location>
        <begin position="314"/>
        <end position="337"/>
    </location>
</feature>
<gene>
    <name evidence="8" type="ORF">FB564_2739</name>
    <name evidence="7" type="ORF">Sar04_46720</name>
</gene>
<keyword evidence="2" id="KW-1003">Cell membrane</keyword>
<dbReference type="Gene3D" id="1.20.1250.20">
    <property type="entry name" value="MFS general substrate transporter like domains"/>
    <property type="match status" value="1"/>
</dbReference>
<evidence type="ECO:0000256" key="6">
    <source>
        <dbReference type="SAM" id="Phobius"/>
    </source>
</evidence>
<keyword evidence="10" id="KW-1185">Reference proteome</keyword>
<comment type="subcellular location">
    <subcellularLocation>
        <location evidence="1">Cell membrane</location>
        <topology evidence="1">Multi-pass membrane protein</topology>
    </subcellularLocation>
</comment>
<dbReference type="GO" id="GO:0005886">
    <property type="term" value="C:plasma membrane"/>
    <property type="evidence" value="ECO:0007669"/>
    <property type="project" value="UniProtKB-SubCell"/>
</dbReference>
<evidence type="ECO:0000256" key="3">
    <source>
        <dbReference type="ARBA" id="ARBA00022692"/>
    </source>
</evidence>
<evidence type="ECO:0000256" key="2">
    <source>
        <dbReference type="ARBA" id="ARBA00022475"/>
    </source>
</evidence>
<feature type="transmembrane region" description="Helical" evidence="6">
    <location>
        <begin position="380"/>
        <end position="400"/>
    </location>
</feature>
<evidence type="ECO:0000256" key="5">
    <source>
        <dbReference type="ARBA" id="ARBA00023136"/>
    </source>
</evidence>
<reference evidence="7 10" key="2">
    <citation type="submission" date="2021-03" db="EMBL/GenBank/DDBJ databases">
        <title>Whole genome shotgun sequence of Salinispora arenicola NBRC 105043.</title>
        <authorList>
            <person name="Komaki H."/>
            <person name="Tamura T."/>
        </authorList>
    </citation>
    <scope>NUCLEOTIDE SEQUENCE [LARGE SCALE GENOMIC DNA]</scope>
    <source>
        <strain evidence="7 10">NBRC 105043</strain>
    </source>
</reference>
<dbReference type="AlphaFoldDB" id="A0A542XP04"/>
<feature type="transmembrane region" description="Helical" evidence="6">
    <location>
        <begin position="70"/>
        <end position="88"/>
    </location>
</feature>
<dbReference type="Pfam" id="PF07690">
    <property type="entry name" value="MFS_1"/>
    <property type="match status" value="1"/>
</dbReference>
<dbReference type="EMBL" id="VFOL01000001">
    <property type="protein sequence ID" value="TQL37574.1"/>
    <property type="molecule type" value="Genomic_DNA"/>
</dbReference>
<dbReference type="RefSeq" id="WP_142116437.1">
    <property type="nucleotide sequence ID" value="NZ_BOQM01000052.1"/>
</dbReference>
<dbReference type="PANTHER" id="PTHR23513">
    <property type="entry name" value="INTEGRAL MEMBRANE EFFLUX PROTEIN-RELATED"/>
    <property type="match status" value="1"/>
</dbReference>
<dbReference type="InterPro" id="IPR011701">
    <property type="entry name" value="MFS"/>
</dbReference>
<keyword evidence="4 6" id="KW-1133">Transmembrane helix</keyword>
<feature type="transmembrane region" description="Helical" evidence="6">
    <location>
        <begin position="229"/>
        <end position="251"/>
    </location>
</feature>
<name>A0A542XP04_SALAC</name>
<proteinExistence type="predicted"/>
<evidence type="ECO:0000313" key="9">
    <source>
        <dbReference type="Proteomes" id="UP000315983"/>
    </source>
</evidence>
<dbReference type="EMBL" id="BOQM01000052">
    <property type="protein sequence ID" value="GIM87936.1"/>
    <property type="molecule type" value="Genomic_DNA"/>
</dbReference>
<evidence type="ECO:0000256" key="1">
    <source>
        <dbReference type="ARBA" id="ARBA00004651"/>
    </source>
</evidence>
<evidence type="ECO:0000313" key="10">
    <source>
        <dbReference type="Proteomes" id="UP000677457"/>
    </source>
</evidence>
<organism evidence="8 9">
    <name type="scientific">Salinispora arenicola</name>
    <dbReference type="NCBI Taxonomy" id="168697"/>
    <lineage>
        <taxon>Bacteria</taxon>
        <taxon>Bacillati</taxon>
        <taxon>Actinomycetota</taxon>
        <taxon>Actinomycetes</taxon>
        <taxon>Micromonosporales</taxon>
        <taxon>Micromonosporaceae</taxon>
        <taxon>Salinispora</taxon>
    </lineage>
</organism>
<reference evidence="8 9" key="1">
    <citation type="submission" date="2019-06" db="EMBL/GenBank/DDBJ databases">
        <title>Sequencing the genomes of 1000 actinobacteria strains.</title>
        <authorList>
            <person name="Klenk H.-P."/>
        </authorList>
    </citation>
    <scope>NUCLEOTIDE SEQUENCE [LARGE SCALE GENOMIC DNA]</scope>
    <source>
        <strain evidence="8 9">DSM 44819</strain>
    </source>
</reference>
<sequence length="424" mass="42670">MRRGLLLLTVITFVTWVGTRMTAVALPLVALEETGQAWTTGLVGGMAGLPLLTVGWWGRGLRDRLTGGRALAVVMGVNAAGLAVVPVASVMGQVGAVALCVSGLVTGVAGALLGPAERSLVSDLADEHVARGGRTGPARWLAWQDLAHRVSMIFAPPAGAWAVTMWGAGALLWCKTTVVALAATALLAVPAGRATHQEDQGGVQEEATPGRPVSALAVLRSRPQVAAGVLMAGVGGVCWFGFSLGLAVLGVEHDMPGALIAAGMSGYGAASVAASLLVPVVIDRLPRMTAMLSSWVVLGAVFGALPLVTPSLAGIAVVAAVGGAAMPWGIAALNALISEQTHGPDRRAAFTAETVLHSGGTSLGLLAGGALIGWAGSEAVLLTTGLLQIAAAVGGAGWAWKAHHQQAVDTGVRMAVCRAPGGKW</sequence>
<evidence type="ECO:0000313" key="7">
    <source>
        <dbReference type="EMBL" id="GIM87936.1"/>
    </source>
</evidence>
<dbReference type="GeneID" id="93771974"/>
<protein>
    <submittedName>
        <fullName evidence="8">MFS transporter</fullName>
    </submittedName>
</protein>
<feature type="transmembrane region" description="Helical" evidence="6">
    <location>
        <begin position="289"/>
        <end position="308"/>
    </location>
</feature>
<comment type="caution">
    <text evidence="8">The sequence shown here is derived from an EMBL/GenBank/DDBJ whole genome shotgun (WGS) entry which is preliminary data.</text>
</comment>
<dbReference type="SUPFAM" id="SSF103473">
    <property type="entry name" value="MFS general substrate transporter"/>
    <property type="match status" value="1"/>
</dbReference>
<evidence type="ECO:0000313" key="8">
    <source>
        <dbReference type="EMBL" id="TQL37574.1"/>
    </source>
</evidence>
<keyword evidence="3 6" id="KW-0812">Transmembrane</keyword>
<dbReference type="Proteomes" id="UP000677457">
    <property type="component" value="Unassembled WGS sequence"/>
</dbReference>
<dbReference type="Proteomes" id="UP000315983">
    <property type="component" value="Unassembled WGS sequence"/>
</dbReference>
<evidence type="ECO:0000256" key="4">
    <source>
        <dbReference type="ARBA" id="ARBA00022989"/>
    </source>
</evidence>
<accession>A0A542XP04</accession>
<dbReference type="GO" id="GO:0022857">
    <property type="term" value="F:transmembrane transporter activity"/>
    <property type="evidence" value="ECO:0007669"/>
    <property type="project" value="InterPro"/>
</dbReference>
<dbReference type="PANTHER" id="PTHR23513:SF6">
    <property type="entry name" value="MAJOR FACILITATOR SUPERFAMILY ASSOCIATED DOMAIN-CONTAINING PROTEIN"/>
    <property type="match status" value="1"/>
</dbReference>
<feature type="transmembrane region" description="Helical" evidence="6">
    <location>
        <begin position="257"/>
        <end position="282"/>
    </location>
</feature>